<proteinExistence type="predicted"/>
<dbReference type="Proteomes" id="UP000326202">
    <property type="component" value="Chromosome"/>
</dbReference>
<dbReference type="OrthoDB" id="9810922at2"/>
<dbReference type="SUPFAM" id="SSF47336">
    <property type="entry name" value="ACP-like"/>
    <property type="match status" value="1"/>
</dbReference>
<evidence type="ECO:0000313" key="3">
    <source>
        <dbReference type="Proteomes" id="UP000326202"/>
    </source>
</evidence>
<dbReference type="EMBL" id="CP042906">
    <property type="protein sequence ID" value="QEX16413.1"/>
    <property type="molecule type" value="Genomic_DNA"/>
</dbReference>
<dbReference type="InterPro" id="IPR009081">
    <property type="entry name" value="PP-bd_ACP"/>
</dbReference>
<dbReference type="PROSITE" id="PS50075">
    <property type="entry name" value="CARRIER"/>
    <property type="match status" value="1"/>
</dbReference>
<dbReference type="Gene3D" id="1.10.1200.10">
    <property type="entry name" value="ACP-like"/>
    <property type="match status" value="1"/>
</dbReference>
<dbReference type="KEGG" id="htq:FRZ44_17060"/>
<protein>
    <recommendedName>
        <fullName evidence="1">Carrier domain-containing protein</fullName>
    </recommendedName>
</protein>
<accession>A0A5J6MG40</accession>
<dbReference type="RefSeq" id="WP_151176774.1">
    <property type="nucleotide sequence ID" value="NZ_CP042906.1"/>
</dbReference>
<feature type="domain" description="Carrier" evidence="1">
    <location>
        <begin position="1"/>
        <end position="80"/>
    </location>
</feature>
<evidence type="ECO:0000313" key="2">
    <source>
        <dbReference type="EMBL" id="QEX16413.1"/>
    </source>
</evidence>
<keyword evidence="3" id="KW-1185">Reference proteome</keyword>
<organism evidence="2 3">
    <name type="scientific">Hypericibacter terrae</name>
    <dbReference type="NCBI Taxonomy" id="2602015"/>
    <lineage>
        <taxon>Bacteria</taxon>
        <taxon>Pseudomonadati</taxon>
        <taxon>Pseudomonadota</taxon>
        <taxon>Alphaproteobacteria</taxon>
        <taxon>Rhodospirillales</taxon>
        <taxon>Dongiaceae</taxon>
        <taxon>Hypericibacter</taxon>
    </lineage>
</organism>
<evidence type="ECO:0000259" key="1">
    <source>
        <dbReference type="PROSITE" id="PS50075"/>
    </source>
</evidence>
<dbReference type="Pfam" id="PF00550">
    <property type="entry name" value="PP-binding"/>
    <property type="match status" value="1"/>
</dbReference>
<dbReference type="InterPro" id="IPR036736">
    <property type="entry name" value="ACP-like_sf"/>
</dbReference>
<sequence>MNRDEIKAALLQQIGNIAPEADLSKLDPAVDFREELDIDSIGFLNLVIALAEQLKIPIPEKDYARLRTIESALGYLTAARQRIT</sequence>
<reference evidence="2 3" key="1">
    <citation type="submission" date="2019-08" db="EMBL/GenBank/DDBJ databases">
        <title>Hyperibacter terrae gen. nov., sp. nov. and Hyperibacter viscosus sp. nov., two new members in the family Rhodospirillaceae isolated from the rhizosphere of Hypericum perforatum.</title>
        <authorList>
            <person name="Noviana Z."/>
        </authorList>
    </citation>
    <scope>NUCLEOTIDE SEQUENCE [LARGE SCALE GENOMIC DNA]</scope>
    <source>
        <strain evidence="2 3">R5913</strain>
    </source>
</reference>
<name>A0A5J6MG40_9PROT</name>
<dbReference type="AlphaFoldDB" id="A0A5J6MG40"/>
<gene>
    <name evidence="2" type="ORF">FRZ44_17060</name>
</gene>